<dbReference type="PANTHER" id="PTHR47642:SF5">
    <property type="entry name" value="ATP-DEPENDENT DNA HELICASE"/>
    <property type="match status" value="1"/>
</dbReference>
<gene>
    <name evidence="1" type="ORF">CPELLU_LOCUS14084</name>
</gene>
<dbReference type="AlphaFoldDB" id="A0A9N9NK31"/>
<dbReference type="OrthoDB" id="1884788at2759"/>
<accession>A0A9N9NK31</accession>
<evidence type="ECO:0000313" key="2">
    <source>
        <dbReference type="Proteomes" id="UP000789759"/>
    </source>
</evidence>
<evidence type="ECO:0000313" key="1">
    <source>
        <dbReference type="EMBL" id="CAG8741030.1"/>
    </source>
</evidence>
<name>A0A9N9NK31_9GLOM</name>
<protein>
    <submittedName>
        <fullName evidence="1">8980_t:CDS:1</fullName>
    </submittedName>
</protein>
<keyword evidence="2" id="KW-1185">Reference proteome</keyword>
<dbReference type="EMBL" id="CAJVQA010016096">
    <property type="protein sequence ID" value="CAG8741030.1"/>
    <property type="molecule type" value="Genomic_DNA"/>
</dbReference>
<dbReference type="InterPro" id="IPR051055">
    <property type="entry name" value="PIF1_helicase"/>
</dbReference>
<organism evidence="1 2">
    <name type="scientific">Cetraspora pellucida</name>
    <dbReference type="NCBI Taxonomy" id="1433469"/>
    <lineage>
        <taxon>Eukaryota</taxon>
        <taxon>Fungi</taxon>
        <taxon>Fungi incertae sedis</taxon>
        <taxon>Mucoromycota</taxon>
        <taxon>Glomeromycotina</taxon>
        <taxon>Glomeromycetes</taxon>
        <taxon>Diversisporales</taxon>
        <taxon>Gigasporaceae</taxon>
        <taxon>Cetraspora</taxon>
    </lineage>
</organism>
<dbReference type="Proteomes" id="UP000789759">
    <property type="component" value="Unassembled WGS sequence"/>
</dbReference>
<sequence>MLHRMAGDNSINKEVLLLLAPIGVTAFNIQGSTIYSALFILIAGTNYNLEGNCLKTLQSKLQNIRYVIQAFPYNNNIPFGSLFVILVGDFGQLSPVCDLLMYLKDLHQSDSLSENRLYKFEVVEQQAGDLDEQCQFRDLLLCLCNSSSEAVNTDLKTAKGLESEILLAKKACVMFTTNICVFSGLVNGAMGTIEDILFERSNQLLVLVAFDKYYASTITNVDKN</sequence>
<reference evidence="1" key="1">
    <citation type="submission" date="2021-06" db="EMBL/GenBank/DDBJ databases">
        <authorList>
            <person name="Kallberg Y."/>
            <person name="Tangrot J."/>
            <person name="Rosling A."/>
        </authorList>
    </citation>
    <scope>NUCLEOTIDE SEQUENCE</scope>
    <source>
        <strain evidence="1">FL966</strain>
    </source>
</reference>
<dbReference type="PANTHER" id="PTHR47642">
    <property type="entry name" value="ATP-DEPENDENT DNA HELICASE"/>
    <property type="match status" value="1"/>
</dbReference>
<comment type="caution">
    <text evidence="1">The sequence shown here is derived from an EMBL/GenBank/DDBJ whole genome shotgun (WGS) entry which is preliminary data.</text>
</comment>
<proteinExistence type="predicted"/>